<accession>A0A512H7W9</accession>
<sequence>MVMSPRLDLRQSQTLVMTPQLQQAIKLLQLSNLDLAAYVDQELERNPLLERSDAEPATQPVERPEERPDGAETVLLDLTPGSVDEAPVDQDFNTARDEDGPATSGWEEAAEGGFATASPWGPGGEGGAFEGEDPLERLAADGPTLREHIEAQIVLDLPAPADRLIAAHLLGMLDDAGYLIGTTAEAATALGCAQEEVERVLGRLQAMDPPGLFARSLRECLALQLADRNRLDPAMVALLDHLDVLARRDLASLRGLCGVDAEDLAEMIAEIRALDPKPALRFEHGLVQTLVPDVLMRPDPAGGWLVELNTETLPKVLVNNRYHARLAKGGGREVKTYLAETLASANWLVKALDQRANTILKVAVEIVRQQDAFFAHGIRHLKPLILRDIAEAIEMHESTVSRVTSNKTLASPRGIFELKYFFTQSVGGGANGEGHSAEAVRHRIKTLIDEERAEAVLSDDRIVEILKEEGIDIARRTVAKYRESMKIPSSVQRRRAKMNPSF</sequence>
<dbReference type="Pfam" id="PF00309">
    <property type="entry name" value="Sigma54_AID"/>
    <property type="match status" value="1"/>
</dbReference>
<feature type="region of interest" description="Disordered" evidence="10">
    <location>
        <begin position="113"/>
        <end position="132"/>
    </location>
</feature>
<keyword evidence="3 9" id="KW-0808">Transferase</keyword>
<evidence type="ECO:0000256" key="9">
    <source>
        <dbReference type="PIRNR" id="PIRNR000774"/>
    </source>
</evidence>
<dbReference type="Proteomes" id="UP000321567">
    <property type="component" value="Unassembled WGS sequence"/>
</dbReference>
<dbReference type="NCBIfam" id="NF009118">
    <property type="entry name" value="PRK12469.1"/>
    <property type="match status" value="1"/>
</dbReference>
<evidence type="ECO:0000259" key="12">
    <source>
        <dbReference type="Pfam" id="PF04963"/>
    </source>
</evidence>
<dbReference type="Pfam" id="PF04552">
    <property type="entry name" value="Sigma54_DBD"/>
    <property type="match status" value="1"/>
</dbReference>
<dbReference type="PROSITE" id="PS00718">
    <property type="entry name" value="SIGMA54_2"/>
    <property type="match status" value="1"/>
</dbReference>
<dbReference type="GO" id="GO:0001216">
    <property type="term" value="F:DNA-binding transcription activator activity"/>
    <property type="evidence" value="ECO:0007669"/>
    <property type="project" value="InterPro"/>
</dbReference>
<comment type="similarity">
    <text evidence="1 9">Belongs to the sigma-54 factor family.</text>
</comment>
<feature type="domain" description="RNA polymerase sigma factor 54 core-binding" evidence="12">
    <location>
        <begin position="136"/>
        <end position="322"/>
    </location>
</feature>
<dbReference type="GO" id="GO:0003677">
    <property type="term" value="F:DNA binding"/>
    <property type="evidence" value="ECO:0007669"/>
    <property type="project" value="UniProtKB-KW"/>
</dbReference>
<evidence type="ECO:0000256" key="2">
    <source>
        <dbReference type="ARBA" id="ARBA00022478"/>
    </source>
</evidence>
<dbReference type="RefSeq" id="WP_147163577.1">
    <property type="nucleotide sequence ID" value="NZ_BJZO01000040.1"/>
</dbReference>
<keyword evidence="7 9" id="KW-0238">DNA-binding</keyword>
<dbReference type="NCBIfam" id="TIGR02395">
    <property type="entry name" value="rpoN_sigma"/>
    <property type="match status" value="1"/>
</dbReference>
<dbReference type="InterPro" id="IPR007634">
    <property type="entry name" value="RNA_pol_sigma_54_DNA-bd"/>
</dbReference>
<evidence type="ECO:0000256" key="1">
    <source>
        <dbReference type="ARBA" id="ARBA00008798"/>
    </source>
</evidence>
<protein>
    <recommendedName>
        <fullName evidence="9">RNA polymerase sigma-54 factor</fullName>
    </recommendedName>
</protein>
<evidence type="ECO:0000256" key="7">
    <source>
        <dbReference type="ARBA" id="ARBA00023125"/>
    </source>
</evidence>
<evidence type="ECO:0000313" key="14">
    <source>
        <dbReference type="Proteomes" id="UP000321567"/>
    </source>
</evidence>
<keyword evidence="8 9" id="KW-0804">Transcription</keyword>
<keyword evidence="4 9" id="KW-0548">Nucleotidyltransferase</keyword>
<dbReference type="PIRSF" id="PIRSF000774">
    <property type="entry name" value="RpoN"/>
    <property type="match status" value="1"/>
</dbReference>
<dbReference type="PANTHER" id="PTHR32248">
    <property type="entry name" value="RNA POLYMERASE SIGMA-54 FACTOR"/>
    <property type="match status" value="1"/>
</dbReference>
<dbReference type="OrthoDB" id="9814402at2"/>
<organism evidence="13 14">
    <name type="scientific">Pararhodospirillum oryzae</name>
    <dbReference type="NCBI Taxonomy" id="478448"/>
    <lineage>
        <taxon>Bacteria</taxon>
        <taxon>Pseudomonadati</taxon>
        <taxon>Pseudomonadota</taxon>
        <taxon>Alphaproteobacteria</taxon>
        <taxon>Rhodospirillales</taxon>
        <taxon>Rhodospirillaceae</taxon>
        <taxon>Pararhodospirillum</taxon>
    </lineage>
</organism>
<dbReference type="Gene3D" id="1.10.10.1330">
    <property type="entry name" value="RNA polymerase sigma-54 factor, core-binding domain"/>
    <property type="match status" value="1"/>
</dbReference>
<keyword evidence="5 9" id="KW-0805">Transcription regulation</keyword>
<dbReference type="InterPro" id="IPR007046">
    <property type="entry name" value="RNA_pol_sigma_54_core-bd"/>
</dbReference>
<feature type="domain" description="RNA polymerase sigma factor 54 DNA-binding" evidence="11">
    <location>
        <begin position="336"/>
        <end position="495"/>
    </location>
</feature>
<evidence type="ECO:0000313" key="13">
    <source>
        <dbReference type="EMBL" id="GEO81543.1"/>
    </source>
</evidence>
<evidence type="ECO:0000259" key="11">
    <source>
        <dbReference type="Pfam" id="PF04552"/>
    </source>
</evidence>
<gene>
    <name evidence="13" type="ORF">ROR02_16740</name>
</gene>
<proteinExistence type="inferred from homology"/>
<dbReference type="PRINTS" id="PR00045">
    <property type="entry name" value="SIGMA54FCT"/>
</dbReference>
<reference evidence="13 14" key="1">
    <citation type="submission" date="2019-07" db="EMBL/GenBank/DDBJ databases">
        <title>Whole genome shotgun sequence of Rhodospirillum oryzae NBRC 107573.</title>
        <authorList>
            <person name="Hosoyama A."/>
            <person name="Uohara A."/>
            <person name="Ohji S."/>
            <person name="Ichikawa N."/>
        </authorList>
    </citation>
    <scope>NUCLEOTIDE SEQUENCE [LARGE SCALE GENOMIC DNA]</scope>
    <source>
        <strain evidence="13 14">NBRC 107573</strain>
    </source>
</reference>
<dbReference type="PROSITE" id="PS00717">
    <property type="entry name" value="SIGMA54_1"/>
    <property type="match status" value="1"/>
</dbReference>
<dbReference type="Pfam" id="PF04963">
    <property type="entry name" value="Sigma54_CBD"/>
    <property type="match status" value="1"/>
</dbReference>
<keyword evidence="14" id="KW-1185">Reference proteome</keyword>
<dbReference type="InterPro" id="IPR000394">
    <property type="entry name" value="RNA_pol_sigma_54"/>
</dbReference>
<evidence type="ECO:0000256" key="5">
    <source>
        <dbReference type="ARBA" id="ARBA00023015"/>
    </source>
</evidence>
<name>A0A512H7W9_9PROT</name>
<keyword evidence="2 9" id="KW-0240">DNA-directed RNA polymerase</keyword>
<dbReference type="Gene3D" id="1.10.10.60">
    <property type="entry name" value="Homeodomain-like"/>
    <property type="match status" value="1"/>
</dbReference>
<comment type="caution">
    <text evidence="13">The sequence shown here is derived from an EMBL/GenBank/DDBJ whole genome shotgun (WGS) entry which is preliminary data.</text>
</comment>
<feature type="region of interest" description="Disordered" evidence="10">
    <location>
        <begin position="47"/>
        <end position="106"/>
    </location>
</feature>
<dbReference type="GO" id="GO:0016779">
    <property type="term" value="F:nucleotidyltransferase activity"/>
    <property type="evidence" value="ECO:0007669"/>
    <property type="project" value="UniProtKB-KW"/>
</dbReference>
<evidence type="ECO:0000256" key="3">
    <source>
        <dbReference type="ARBA" id="ARBA00022679"/>
    </source>
</evidence>
<dbReference type="NCBIfam" id="NF004596">
    <property type="entry name" value="PRK05932.1-3"/>
    <property type="match status" value="1"/>
</dbReference>
<evidence type="ECO:0000256" key="4">
    <source>
        <dbReference type="ARBA" id="ARBA00022695"/>
    </source>
</evidence>
<dbReference type="GO" id="GO:0016987">
    <property type="term" value="F:sigma factor activity"/>
    <property type="evidence" value="ECO:0007669"/>
    <property type="project" value="UniProtKB-KW"/>
</dbReference>
<dbReference type="PROSITE" id="PS50044">
    <property type="entry name" value="SIGMA54_3"/>
    <property type="match status" value="1"/>
</dbReference>
<evidence type="ECO:0000256" key="6">
    <source>
        <dbReference type="ARBA" id="ARBA00023082"/>
    </source>
</evidence>
<dbReference type="InterPro" id="IPR038709">
    <property type="entry name" value="RpoN_core-bd_sf"/>
</dbReference>
<keyword evidence="6 9" id="KW-0731">Sigma factor</keyword>
<dbReference type="GO" id="GO:0006352">
    <property type="term" value="P:DNA-templated transcription initiation"/>
    <property type="evidence" value="ECO:0007669"/>
    <property type="project" value="InterPro"/>
</dbReference>
<evidence type="ECO:0000256" key="8">
    <source>
        <dbReference type="ARBA" id="ARBA00023163"/>
    </source>
</evidence>
<comment type="function">
    <text evidence="9">Sigma factors are initiation factors that promote the attachment of RNA polymerase to specific initiation sites and are then released.</text>
</comment>
<dbReference type="AlphaFoldDB" id="A0A512H7W9"/>
<evidence type="ECO:0000256" key="10">
    <source>
        <dbReference type="SAM" id="MobiDB-lite"/>
    </source>
</evidence>
<dbReference type="EMBL" id="BJZO01000040">
    <property type="protein sequence ID" value="GEO81543.1"/>
    <property type="molecule type" value="Genomic_DNA"/>
</dbReference>
<dbReference type="PANTHER" id="PTHR32248:SF4">
    <property type="entry name" value="RNA POLYMERASE SIGMA-54 FACTOR"/>
    <property type="match status" value="1"/>
</dbReference>
<dbReference type="GO" id="GO:0000428">
    <property type="term" value="C:DNA-directed RNA polymerase complex"/>
    <property type="evidence" value="ECO:0007669"/>
    <property type="project" value="UniProtKB-KW"/>
</dbReference>